<name>A0A246S192_9GAMM</name>
<accession>A0A246S192</accession>
<comment type="caution">
    <text evidence="1">The sequence shown here is derived from an EMBL/GenBank/DDBJ whole genome shotgun (WGS) entry which is preliminary data.</text>
</comment>
<evidence type="ECO:0000313" key="1">
    <source>
        <dbReference type="EMBL" id="OWV30193.1"/>
    </source>
</evidence>
<organism evidence="1 2">
    <name type="scientific">Halomonas campaniensis</name>
    <dbReference type="NCBI Taxonomy" id="213554"/>
    <lineage>
        <taxon>Bacteria</taxon>
        <taxon>Pseudomonadati</taxon>
        <taxon>Pseudomonadota</taxon>
        <taxon>Gammaproteobacteria</taxon>
        <taxon>Oceanospirillales</taxon>
        <taxon>Halomonadaceae</taxon>
        <taxon>Halomonas</taxon>
    </lineage>
</organism>
<keyword evidence="2" id="KW-1185">Reference proteome</keyword>
<dbReference type="EMBL" id="JPUA01000024">
    <property type="protein sequence ID" value="OWV30193.1"/>
    <property type="molecule type" value="Genomic_DNA"/>
</dbReference>
<dbReference type="AlphaFoldDB" id="A0A246S192"/>
<reference evidence="1 2" key="1">
    <citation type="submission" date="2014-08" db="EMBL/GenBank/DDBJ databases">
        <title>Draft genome sequence of a novel L-asparaginase producing marine bacterium, Halomonas campaniensis.</title>
        <authorList>
            <person name="Sundarakrishnan B."/>
            <person name="Moushumi Priya A."/>
            <person name="Raman G."/>
            <person name="Sakthivel N."/>
            <person name="Park S."/>
            <person name="Jayachandran S."/>
        </authorList>
    </citation>
    <scope>NUCLEOTIDE SEQUENCE [LARGE SCALE GENOMIC DNA]</scope>
    <source>
        <strain evidence="1 2">SK03</strain>
    </source>
</reference>
<evidence type="ECO:0000313" key="2">
    <source>
        <dbReference type="Proteomes" id="UP000197334"/>
    </source>
</evidence>
<dbReference type="RefSeq" id="WP_170938511.1">
    <property type="nucleotide sequence ID" value="NZ_JPUA01000024.1"/>
</dbReference>
<gene>
    <name evidence="1" type="ORF">JI62_08270</name>
</gene>
<feature type="non-terminal residue" evidence="1">
    <location>
        <position position="346"/>
    </location>
</feature>
<evidence type="ECO:0008006" key="3">
    <source>
        <dbReference type="Google" id="ProtNLM"/>
    </source>
</evidence>
<proteinExistence type="predicted"/>
<protein>
    <recommendedName>
        <fullName evidence="3">Phage tail tape measure protein</fullName>
    </recommendedName>
</protein>
<sequence>MANNLTLSVTLTGDGRQLTGTLRNAQGEVQAFGGTTEREGGRAERSLAGVERQAGTVGRELQVLRRLAAPVGAALAGMFATRALQGQIDYADQLQKTNLRIGASVEALSQYNHVASLSGVEFSNLTTAWQRQTRRISEAAQGTGAAKDALEALGLSAKALNQLAPEDQFERIAVALEEVESQADRTALAMKLWDTEGVGLLQITNQGADAIRAMREEADRLGLTISQDTANAMAGYNDEMARFQAVATGVTRQVASELVPAMTTGLQTASEWVDEMGGAAEILDTVKDAGTGVAVVMAGRYAGAIGTATAAKLAATRQAVLYQAALARMAGVSATAATGQMALAGA</sequence>
<dbReference type="Proteomes" id="UP000197334">
    <property type="component" value="Unassembled WGS sequence"/>
</dbReference>